<dbReference type="InterPro" id="IPR020835">
    <property type="entry name" value="Catalase_sf"/>
</dbReference>
<keyword evidence="10" id="KW-1185">Reference proteome</keyword>
<gene>
    <name evidence="9" type="ORF">HK097_002248</name>
</gene>
<evidence type="ECO:0000259" key="8">
    <source>
        <dbReference type="SMART" id="SM01060"/>
    </source>
</evidence>
<dbReference type="InterPro" id="IPR011614">
    <property type="entry name" value="Catalase_core"/>
</dbReference>
<dbReference type="GO" id="GO:0020037">
    <property type="term" value="F:heme binding"/>
    <property type="evidence" value="ECO:0007669"/>
    <property type="project" value="InterPro"/>
</dbReference>
<proteinExistence type="predicted"/>
<dbReference type="PANTHER" id="PTHR11465">
    <property type="entry name" value="CATALASE"/>
    <property type="match status" value="1"/>
</dbReference>
<keyword evidence="4" id="KW-0560">Oxidoreductase</keyword>
<dbReference type="GO" id="GO:0042542">
    <property type="term" value="P:response to hydrogen peroxide"/>
    <property type="evidence" value="ECO:0007669"/>
    <property type="project" value="TreeGrafter"/>
</dbReference>
<feature type="domain" description="Catalase core" evidence="8">
    <location>
        <begin position="1"/>
        <end position="165"/>
    </location>
</feature>
<keyword evidence="2" id="KW-0349">Heme</keyword>
<dbReference type="Pfam" id="PF00199">
    <property type="entry name" value="Catalase"/>
    <property type="match status" value="1"/>
</dbReference>
<dbReference type="GO" id="GO:0004096">
    <property type="term" value="F:catalase activity"/>
    <property type="evidence" value="ECO:0007669"/>
    <property type="project" value="UniProtKB-EC"/>
</dbReference>
<dbReference type="InterPro" id="IPR018028">
    <property type="entry name" value="Catalase"/>
</dbReference>
<keyword evidence="3" id="KW-0479">Metal-binding</keyword>
<sequence length="256" mass="29148">MSGEDPDFAKRDLWEHIDSEGTAEWKLCMQIMSIAEAASGKLAFNPFDLTKVWPHSEYPLVEVGKFVLNRNPENYHGDVEQTAFNPGSYVDGIEPSPDLLLNWRSFFYRDAQYHRLASANIHQIPVNCPFLAKYYSPASRDGNIRIDSNGGLDTHYQPHSYKSSPGPNLAQDQSPQPLMPWHQPVISRSSPFLHEEKESDYDQVRKLVTQVMKPEGKENLYRNTGLTLKLCTQPTIIRNYLAQCYAIAPEYAEGIL</sequence>
<dbReference type="Proteomes" id="UP001212841">
    <property type="component" value="Unassembled WGS sequence"/>
</dbReference>
<evidence type="ECO:0000256" key="2">
    <source>
        <dbReference type="ARBA" id="ARBA00022617"/>
    </source>
</evidence>
<feature type="region of interest" description="Disordered" evidence="7">
    <location>
        <begin position="146"/>
        <end position="181"/>
    </location>
</feature>
<organism evidence="9 10">
    <name type="scientific">Rhizophlyctis rosea</name>
    <dbReference type="NCBI Taxonomy" id="64517"/>
    <lineage>
        <taxon>Eukaryota</taxon>
        <taxon>Fungi</taxon>
        <taxon>Fungi incertae sedis</taxon>
        <taxon>Chytridiomycota</taxon>
        <taxon>Chytridiomycota incertae sedis</taxon>
        <taxon>Chytridiomycetes</taxon>
        <taxon>Rhizophlyctidales</taxon>
        <taxon>Rhizophlyctidaceae</taxon>
        <taxon>Rhizophlyctis</taxon>
    </lineage>
</organism>
<dbReference type="SMART" id="SM01060">
    <property type="entry name" value="Catalase"/>
    <property type="match status" value="1"/>
</dbReference>
<dbReference type="SUPFAM" id="SSF56634">
    <property type="entry name" value="Heme-dependent catalase-like"/>
    <property type="match status" value="1"/>
</dbReference>
<dbReference type="GO" id="GO:0046872">
    <property type="term" value="F:metal ion binding"/>
    <property type="evidence" value="ECO:0007669"/>
    <property type="project" value="UniProtKB-KW"/>
</dbReference>
<comment type="caution">
    <text evidence="9">The sequence shown here is derived from an EMBL/GenBank/DDBJ whole genome shotgun (WGS) entry which is preliminary data.</text>
</comment>
<dbReference type="PROSITE" id="PS51402">
    <property type="entry name" value="CATALASE_3"/>
    <property type="match status" value="1"/>
</dbReference>
<name>A0AAD5SH08_9FUNG</name>
<evidence type="ECO:0000256" key="7">
    <source>
        <dbReference type="SAM" id="MobiDB-lite"/>
    </source>
</evidence>
<accession>A0AAD5SH08</accession>
<keyword evidence="1" id="KW-0575">Peroxidase</keyword>
<dbReference type="GO" id="GO:0042744">
    <property type="term" value="P:hydrogen peroxide catabolic process"/>
    <property type="evidence" value="ECO:0007669"/>
    <property type="project" value="UniProtKB-KW"/>
</dbReference>
<reference evidence="9" key="1">
    <citation type="submission" date="2020-05" db="EMBL/GenBank/DDBJ databases">
        <title>Phylogenomic resolution of chytrid fungi.</title>
        <authorList>
            <person name="Stajich J.E."/>
            <person name="Amses K."/>
            <person name="Simmons R."/>
            <person name="Seto K."/>
            <person name="Myers J."/>
            <person name="Bonds A."/>
            <person name="Quandt C.A."/>
            <person name="Barry K."/>
            <person name="Liu P."/>
            <person name="Grigoriev I."/>
            <person name="Longcore J.E."/>
            <person name="James T.Y."/>
        </authorList>
    </citation>
    <scope>NUCLEOTIDE SEQUENCE</scope>
    <source>
        <strain evidence="9">JEL0318</strain>
    </source>
</reference>
<evidence type="ECO:0000313" key="10">
    <source>
        <dbReference type="Proteomes" id="UP001212841"/>
    </source>
</evidence>
<dbReference type="EMBL" id="JADGJD010000148">
    <property type="protein sequence ID" value="KAJ3054263.1"/>
    <property type="molecule type" value="Genomic_DNA"/>
</dbReference>
<evidence type="ECO:0000256" key="4">
    <source>
        <dbReference type="ARBA" id="ARBA00023002"/>
    </source>
</evidence>
<evidence type="ECO:0000256" key="5">
    <source>
        <dbReference type="ARBA" id="ARBA00023004"/>
    </source>
</evidence>
<feature type="compositionally biased region" description="Polar residues" evidence="7">
    <location>
        <begin position="160"/>
        <end position="176"/>
    </location>
</feature>
<evidence type="ECO:0000256" key="1">
    <source>
        <dbReference type="ARBA" id="ARBA00022559"/>
    </source>
</evidence>
<dbReference type="PRINTS" id="PR00067">
    <property type="entry name" value="CATALASE"/>
</dbReference>
<dbReference type="AlphaFoldDB" id="A0AAD5SH08"/>
<dbReference type="GO" id="GO:0005777">
    <property type="term" value="C:peroxisome"/>
    <property type="evidence" value="ECO:0007669"/>
    <property type="project" value="TreeGrafter"/>
</dbReference>
<evidence type="ECO:0000256" key="3">
    <source>
        <dbReference type="ARBA" id="ARBA00022723"/>
    </source>
</evidence>
<evidence type="ECO:0000256" key="6">
    <source>
        <dbReference type="ARBA" id="ARBA00023324"/>
    </source>
</evidence>
<evidence type="ECO:0000313" key="9">
    <source>
        <dbReference type="EMBL" id="KAJ3054263.1"/>
    </source>
</evidence>
<dbReference type="GO" id="GO:0005739">
    <property type="term" value="C:mitochondrion"/>
    <property type="evidence" value="ECO:0007669"/>
    <property type="project" value="TreeGrafter"/>
</dbReference>
<protein>
    <recommendedName>
        <fullName evidence="8">Catalase core domain-containing protein</fullName>
    </recommendedName>
</protein>
<dbReference type="Gene3D" id="2.40.180.10">
    <property type="entry name" value="Catalase core domain"/>
    <property type="match status" value="1"/>
</dbReference>
<keyword evidence="6" id="KW-0376">Hydrogen peroxide</keyword>
<dbReference type="InterPro" id="IPR010582">
    <property type="entry name" value="Catalase_immune_responsive"/>
</dbReference>
<dbReference type="Pfam" id="PF06628">
    <property type="entry name" value="Catalase-rel"/>
    <property type="match status" value="1"/>
</dbReference>
<keyword evidence="5" id="KW-0408">Iron</keyword>
<dbReference type="PANTHER" id="PTHR11465:SF13">
    <property type="entry name" value="CATALASE (EUROFUNG)"/>
    <property type="match status" value="1"/>
</dbReference>